<name>A0A8S2SS52_9BILA</name>
<reference evidence="1" key="1">
    <citation type="submission" date="2021-02" db="EMBL/GenBank/DDBJ databases">
        <authorList>
            <person name="Nowell W R."/>
        </authorList>
    </citation>
    <scope>NUCLEOTIDE SEQUENCE</scope>
</reference>
<feature type="non-terminal residue" evidence="1">
    <location>
        <position position="99"/>
    </location>
</feature>
<dbReference type="Proteomes" id="UP000681967">
    <property type="component" value="Unassembled WGS sequence"/>
</dbReference>
<dbReference type="AlphaFoldDB" id="A0A8S2SS52"/>
<proteinExistence type="predicted"/>
<feature type="non-terminal residue" evidence="1">
    <location>
        <position position="1"/>
    </location>
</feature>
<sequence>WFESGPFFIHFNQTFYSSAPEQEMLPMLPLYLIEQYETNGTDVVFGLFDRLSLRWSITNTSNGFVWETSFKIFREQSIILFEQYFPIDLSGMSQGNDRN</sequence>
<gene>
    <name evidence="1" type="ORF">BYL167_LOCUS25149</name>
</gene>
<evidence type="ECO:0000313" key="2">
    <source>
        <dbReference type="Proteomes" id="UP000681967"/>
    </source>
</evidence>
<evidence type="ECO:0000313" key="1">
    <source>
        <dbReference type="EMBL" id="CAF4240498.1"/>
    </source>
</evidence>
<protein>
    <submittedName>
        <fullName evidence="1">Uncharacterized protein</fullName>
    </submittedName>
</protein>
<organism evidence="1 2">
    <name type="scientific">Rotaria magnacalcarata</name>
    <dbReference type="NCBI Taxonomy" id="392030"/>
    <lineage>
        <taxon>Eukaryota</taxon>
        <taxon>Metazoa</taxon>
        <taxon>Spiralia</taxon>
        <taxon>Gnathifera</taxon>
        <taxon>Rotifera</taxon>
        <taxon>Eurotatoria</taxon>
        <taxon>Bdelloidea</taxon>
        <taxon>Philodinida</taxon>
        <taxon>Philodinidae</taxon>
        <taxon>Rotaria</taxon>
    </lineage>
</organism>
<comment type="caution">
    <text evidence="1">The sequence shown here is derived from an EMBL/GenBank/DDBJ whole genome shotgun (WGS) entry which is preliminary data.</text>
</comment>
<dbReference type="EMBL" id="CAJOBH010024231">
    <property type="protein sequence ID" value="CAF4240498.1"/>
    <property type="molecule type" value="Genomic_DNA"/>
</dbReference>
<accession>A0A8S2SS52</accession>